<accession>A0A6I4WEQ6</accession>
<evidence type="ECO:0000313" key="1">
    <source>
        <dbReference type="EMBL" id="MXQ65012.1"/>
    </source>
</evidence>
<dbReference type="Proteomes" id="UP000431901">
    <property type="component" value="Unassembled WGS sequence"/>
</dbReference>
<protein>
    <submittedName>
        <fullName evidence="1">Uncharacterized protein</fullName>
    </submittedName>
</protein>
<proteinExistence type="predicted"/>
<sequence>MRDIRISTEVAARLSAAHIRQLRDGPDPGVYQCCECSAPGDADAEPTSVVVYAYPGVVNVVFAHAWCSDSALTWKDDPSVRAGLERVHVLPLMFGSTGSAALMIAPYFPARTSDFQSNSQIRRWLEDGLHLVLSLDALLEEPPPTPGWKAWLVPGDSPGQTRLTIRSRLGSPHEPITVVDDIGIRVQGAWTRAVKATGKIALFAGLTEIHKLPDRDPMAIMDELAKAFQAGALTCGLIEADWIEL</sequence>
<name>A0A6I4WEQ6_9ACTN</name>
<reference evidence="1 2" key="1">
    <citation type="submission" date="2019-12" db="EMBL/GenBank/DDBJ databases">
        <title>Nocardia macrotermitis sp. nov. and Nocardia aurantia sp. nov., isolated from the gut of the fungus growing-termite Macrotermes natalensis.</title>
        <authorList>
            <person name="Christine B."/>
            <person name="Rene B."/>
        </authorList>
    </citation>
    <scope>NUCLEOTIDE SEQUENCE [LARGE SCALE GENOMIC DNA]</scope>
    <source>
        <strain evidence="1 2">DSM 102126</strain>
    </source>
</reference>
<dbReference type="EMBL" id="WUTW01000002">
    <property type="protein sequence ID" value="MXQ65012.1"/>
    <property type="molecule type" value="Genomic_DNA"/>
</dbReference>
<keyword evidence="2" id="KW-1185">Reference proteome</keyword>
<dbReference type="RefSeq" id="WP_161103164.1">
    <property type="nucleotide sequence ID" value="NZ_JBHLYI010000001.1"/>
</dbReference>
<dbReference type="AlphaFoldDB" id="A0A6I4WEQ6"/>
<gene>
    <name evidence="1" type="ORF">GQ466_13295</name>
</gene>
<comment type="caution">
    <text evidence="1">The sequence shown here is derived from an EMBL/GenBank/DDBJ whole genome shotgun (WGS) entry which is preliminary data.</text>
</comment>
<dbReference type="OrthoDB" id="4609290at2"/>
<organism evidence="1 2">
    <name type="scientific">Actinomadura rayongensis</name>
    <dbReference type="NCBI Taxonomy" id="1429076"/>
    <lineage>
        <taxon>Bacteria</taxon>
        <taxon>Bacillati</taxon>
        <taxon>Actinomycetota</taxon>
        <taxon>Actinomycetes</taxon>
        <taxon>Streptosporangiales</taxon>
        <taxon>Thermomonosporaceae</taxon>
        <taxon>Actinomadura</taxon>
    </lineage>
</organism>
<evidence type="ECO:0000313" key="2">
    <source>
        <dbReference type="Proteomes" id="UP000431901"/>
    </source>
</evidence>